<keyword evidence="2" id="KW-1185">Reference proteome</keyword>
<reference evidence="1" key="2">
    <citation type="journal article" date="2024" name="Plant">
        <title>Genomic evolution and insights into agronomic trait innovations of Sesamum species.</title>
        <authorList>
            <person name="Miao H."/>
            <person name="Wang L."/>
            <person name="Qu L."/>
            <person name="Liu H."/>
            <person name="Sun Y."/>
            <person name="Le M."/>
            <person name="Wang Q."/>
            <person name="Wei S."/>
            <person name="Zheng Y."/>
            <person name="Lin W."/>
            <person name="Duan Y."/>
            <person name="Cao H."/>
            <person name="Xiong S."/>
            <person name="Wang X."/>
            <person name="Wei L."/>
            <person name="Li C."/>
            <person name="Ma Q."/>
            <person name="Ju M."/>
            <person name="Zhao R."/>
            <person name="Li G."/>
            <person name="Mu C."/>
            <person name="Tian Q."/>
            <person name="Mei H."/>
            <person name="Zhang T."/>
            <person name="Gao T."/>
            <person name="Zhang H."/>
        </authorList>
    </citation>
    <scope>NUCLEOTIDE SEQUENCE</scope>
    <source>
        <strain evidence="1">3651</strain>
    </source>
</reference>
<comment type="caution">
    <text evidence="1">The sequence shown here is derived from an EMBL/GenBank/DDBJ whole genome shotgun (WGS) entry which is preliminary data.</text>
</comment>
<evidence type="ECO:0000313" key="2">
    <source>
        <dbReference type="Proteomes" id="UP001293254"/>
    </source>
</evidence>
<dbReference type="EMBL" id="JACGWO010000002">
    <property type="protein sequence ID" value="KAK4434605.1"/>
    <property type="molecule type" value="Genomic_DNA"/>
</dbReference>
<gene>
    <name evidence="1" type="ORF">Salat_0623300</name>
</gene>
<proteinExistence type="predicted"/>
<dbReference type="Proteomes" id="UP001293254">
    <property type="component" value="Unassembled WGS sequence"/>
</dbReference>
<evidence type="ECO:0000313" key="1">
    <source>
        <dbReference type="EMBL" id="KAK4434605.1"/>
    </source>
</evidence>
<organism evidence="1 2">
    <name type="scientific">Sesamum alatum</name>
    <dbReference type="NCBI Taxonomy" id="300844"/>
    <lineage>
        <taxon>Eukaryota</taxon>
        <taxon>Viridiplantae</taxon>
        <taxon>Streptophyta</taxon>
        <taxon>Embryophyta</taxon>
        <taxon>Tracheophyta</taxon>
        <taxon>Spermatophyta</taxon>
        <taxon>Magnoliopsida</taxon>
        <taxon>eudicotyledons</taxon>
        <taxon>Gunneridae</taxon>
        <taxon>Pentapetalae</taxon>
        <taxon>asterids</taxon>
        <taxon>lamiids</taxon>
        <taxon>Lamiales</taxon>
        <taxon>Pedaliaceae</taxon>
        <taxon>Sesamum</taxon>
    </lineage>
</organism>
<reference evidence="1" key="1">
    <citation type="submission" date="2020-06" db="EMBL/GenBank/DDBJ databases">
        <authorList>
            <person name="Li T."/>
            <person name="Hu X."/>
            <person name="Zhang T."/>
            <person name="Song X."/>
            <person name="Zhang H."/>
            <person name="Dai N."/>
            <person name="Sheng W."/>
            <person name="Hou X."/>
            <person name="Wei L."/>
        </authorList>
    </citation>
    <scope>NUCLEOTIDE SEQUENCE</scope>
    <source>
        <strain evidence="1">3651</strain>
        <tissue evidence="1">Leaf</tissue>
    </source>
</reference>
<name>A0AAE1YQR0_9LAMI</name>
<sequence>MELSVNTLNNLNLDTASIIVPSLFARTRAVTPKEENREDSAVLISTIFSIVDHRTFAICLDGGCGTKEENREDPPVLISTIFRVADHRCLRYLLKHGENREDLVWWL</sequence>
<accession>A0AAE1YQR0</accession>
<protein>
    <submittedName>
        <fullName evidence="1">Uncharacterized protein</fullName>
    </submittedName>
</protein>
<dbReference type="AlphaFoldDB" id="A0AAE1YQR0"/>